<proteinExistence type="predicted"/>
<evidence type="ECO:0000259" key="1">
    <source>
        <dbReference type="Pfam" id="PF17189"/>
    </source>
</evidence>
<dbReference type="SUPFAM" id="SSF51011">
    <property type="entry name" value="Glycosyl hydrolase domain"/>
    <property type="match status" value="1"/>
</dbReference>
<reference evidence="2" key="2">
    <citation type="submission" date="2020-02" db="EMBL/GenBank/DDBJ databases">
        <authorList>
            <person name="Studholme D.J."/>
        </authorList>
    </citation>
    <scope>NUCLEOTIDE SEQUENCE</scope>
    <source>
        <strain evidence="2">00238/432</strain>
    </source>
</reference>
<dbReference type="FunFam" id="2.60.40.1180:FF:000035">
    <property type="entry name" value="Glucosylceramidase 3"/>
    <property type="match status" value="1"/>
</dbReference>
<evidence type="ECO:0000313" key="3">
    <source>
        <dbReference type="Proteomes" id="UP000702964"/>
    </source>
</evidence>
<feature type="domain" description="Glycosyl hydrolase family 30 beta sandwich" evidence="1">
    <location>
        <begin position="5"/>
        <end position="56"/>
    </location>
</feature>
<comment type="caution">
    <text evidence="2">The sequence shown here is derived from an EMBL/GenBank/DDBJ whole genome shotgun (WGS) entry which is preliminary data.</text>
</comment>
<gene>
    <name evidence="2" type="ORF">G195_005437</name>
</gene>
<dbReference type="Pfam" id="PF17189">
    <property type="entry name" value="Glyco_hydro_30C"/>
    <property type="match status" value="1"/>
</dbReference>
<dbReference type="Gene3D" id="2.60.40.1180">
    <property type="entry name" value="Golgi alpha-mannosidase II"/>
    <property type="match status" value="1"/>
</dbReference>
<evidence type="ECO:0000313" key="2">
    <source>
        <dbReference type="EMBL" id="KAF4321343.1"/>
    </source>
</evidence>
<protein>
    <recommendedName>
        <fullName evidence="1">Glycosyl hydrolase family 30 beta sandwich domain-containing protein</fullName>
    </recommendedName>
</protein>
<organism evidence="2 3">
    <name type="scientific">Phytophthora kernoviae 00238/432</name>
    <dbReference type="NCBI Taxonomy" id="1284355"/>
    <lineage>
        <taxon>Eukaryota</taxon>
        <taxon>Sar</taxon>
        <taxon>Stramenopiles</taxon>
        <taxon>Oomycota</taxon>
        <taxon>Peronosporomycetes</taxon>
        <taxon>Peronosporales</taxon>
        <taxon>Peronosporaceae</taxon>
        <taxon>Phytophthora</taxon>
    </lineage>
</organism>
<dbReference type="AlphaFoldDB" id="A0A8J4SF88"/>
<feature type="non-terminal residue" evidence="2">
    <location>
        <position position="1"/>
    </location>
</feature>
<reference evidence="2" key="1">
    <citation type="journal article" date="2015" name="Genom Data">
        <title>Draft genome sequences of Phytophthora kernoviae and Phytophthora ramorum lineage EU2 from Scotland.</title>
        <authorList>
            <person name="Sambles C."/>
            <person name="Schlenzig A."/>
            <person name="O'Neill P."/>
            <person name="Grant M."/>
            <person name="Studholme D.J."/>
        </authorList>
    </citation>
    <scope>NUCLEOTIDE SEQUENCE</scope>
    <source>
        <strain evidence="2">00238/432</strain>
    </source>
</reference>
<accession>A0A8J4SF88</accession>
<dbReference type="Proteomes" id="UP000702964">
    <property type="component" value="Unassembled WGS sequence"/>
</dbReference>
<name>A0A8J4SF88_9STRA</name>
<dbReference type="InterPro" id="IPR033452">
    <property type="entry name" value="GH30_C"/>
</dbReference>
<dbReference type="EMBL" id="AOFI03000112">
    <property type="protein sequence ID" value="KAF4321343.1"/>
    <property type="molecule type" value="Genomic_DNA"/>
</dbReference>
<dbReference type="InterPro" id="IPR013780">
    <property type="entry name" value="Glyco_hydro_b"/>
</dbReference>
<sequence>KTKTLSNFHRTAFVTPDNRVVMQFMNRDNSEVTVSVKQTDSKTFTLSLPAHSMQTVILPASTATKIM</sequence>